<evidence type="ECO:0000313" key="7">
    <source>
        <dbReference type="Proteomes" id="UP000178996"/>
    </source>
</evidence>
<evidence type="ECO:0000256" key="5">
    <source>
        <dbReference type="ARBA" id="ARBA00023014"/>
    </source>
</evidence>
<evidence type="ECO:0008006" key="8">
    <source>
        <dbReference type="Google" id="ProtNLM"/>
    </source>
</evidence>
<dbReference type="PANTHER" id="PTHR36923:SF3">
    <property type="entry name" value="FERREDOXIN"/>
    <property type="match status" value="1"/>
</dbReference>
<proteinExistence type="predicted"/>
<evidence type="ECO:0000256" key="1">
    <source>
        <dbReference type="ARBA" id="ARBA00022448"/>
    </source>
</evidence>
<protein>
    <recommendedName>
        <fullName evidence="8">Ferredoxin</fullName>
    </recommendedName>
</protein>
<gene>
    <name evidence="6" type="ORF">A3G60_01810</name>
</gene>
<dbReference type="PANTHER" id="PTHR36923">
    <property type="entry name" value="FERREDOXIN"/>
    <property type="match status" value="1"/>
</dbReference>
<dbReference type="AlphaFoldDB" id="A0A1G2H165"/>
<evidence type="ECO:0000256" key="3">
    <source>
        <dbReference type="ARBA" id="ARBA00022982"/>
    </source>
</evidence>
<dbReference type="EMBL" id="MHOB01000056">
    <property type="protein sequence ID" value="OGZ56225.1"/>
    <property type="molecule type" value="Genomic_DNA"/>
</dbReference>
<sequence length="77" mass="8229">MANEENRIKKVTVNRDLCIGAASCVVAAADYFALDGENKAVIKEGGTANDETLMLAAQSCPTKAIFLFDGEGKQMYP</sequence>
<evidence type="ECO:0000313" key="6">
    <source>
        <dbReference type="EMBL" id="OGZ56225.1"/>
    </source>
</evidence>
<dbReference type="Pfam" id="PF13370">
    <property type="entry name" value="Fer4_13"/>
    <property type="match status" value="1"/>
</dbReference>
<keyword evidence="2" id="KW-0479">Metal-binding</keyword>
<dbReference type="Proteomes" id="UP000178996">
    <property type="component" value="Unassembled WGS sequence"/>
</dbReference>
<reference evidence="6 7" key="1">
    <citation type="journal article" date="2016" name="Nat. Commun.">
        <title>Thousands of microbial genomes shed light on interconnected biogeochemical processes in an aquifer system.</title>
        <authorList>
            <person name="Anantharaman K."/>
            <person name="Brown C.T."/>
            <person name="Hug L.A."/>
            <person name="Sharon I."/>
            <person name="Castelle C.J."/>
            <person name="Probst A.J."/>
            <person name="Thomas B.C."/>
            <person name="Singh A."/>
            <person name="Wilkins M.J."/>
            <person name="Karaoz U."/>
            <person name="Brodie E.L."/>
            <person name="Williams K.H."/>
            <person name="Hubbard S.S."/>
            <person name="Banfield J.F."/>
        </authorList>
    </citation>
    <scope>NUCLEOTIDE SEQUENCE [LARGE SCALE GENOMIC DNA]</scope>
</reference>
<dbReference type="GO" id="GO:0046872">
    <property type="term" value="F:metal ion binding"/>
    <property type="evidence" value="ECO:0007669"/>
    <property type="project" value="UniProtKB-KW"/>
</dbReference>
<dbReference type="GO" id="GO:0051536">
    <property type="term" value="F:iron-sulfur cluster binding"/>
    <property type="evidence" value="ECO:0007669"/>
    <property type="project" value="UniProtKB-KW"/>
</dbReference>
<keyword evidence="3" id="KW-0249">Electron transport</keyword>
<dbReference type="SUPFAM" id="SSF54862">
    <property type="entry name" value="4Fe-4S ferredoxins"/>
    <property type="match status" value="1"/>
</dbReference>
<keyword evidence="4" id="KW-0408">Iron</keyword>
<keyword evidence="5" id="KW-0411">Iron-sulfur</keyword>
<comment type="caution">
    <text evidence="6">The sequence shown here is derived from an EMBL/GenBank/DDBJ whole genome shotgun (WGS) entry which is preliminary data.</text>
</comment>
<dbReference type="InterPro" id="IPR051269">
    <property type="entry name" value="Fe-S_cluster_ET"/>
</dbReference>
<organism evidence="6 7">
    <name type="scientific">Candidatus Ryanbacteria bacterium RIFCSPLOWO2_12_FULL_47_9c</name>
    <dbReference type="NCBI Taxonomy" id="1802131"/>
    <lineage>
        <taxon>Bacteria</taxon>
        <taxon>Candidatus Ryaniibacteriota</taxon>
    </lineage>
</organism>
<keyword evidence="1" id="KW-0813">Transport</keyword>
<evidence type="ECO:0000256" key="4">
    <source>
        <dbReference type="ARBA" id="ARBA00023004"/>
    </source>
</evidence>
<accession>A0A1G2H165</accession>
<dbReference type="Gene3D" id="3.30.70.20">
    <property type="match status" value="1"/>
</dbReference>
<evidence type="ECO:0000256" key="2">
    <source>
        <dbReference type="ARBA" id="ARBA00022723"/>
    </source>
</evidence>
<name>A0A1G2H165_9BACT</name>